<dbReference type="InParanoid" id="B6IG94"/>
<accession>B6IG94</accession>
<protein>
    <submittedName>
        <fullName evidence="2">Protein CBG26322</fullName>
    </submittedName>
</protein>
<dbReference type="EMBL" id="HE600986">
    <property type="protein sequence ID" value="CAR98924.1"/>
    <property type="molecule type" value="Genomic_DNA"/>
</dbReference>
<evidence type="ECO:0000313" key="2">
    <source>
        <dbReference type="EMBL" id="CAR98924.1"/>
    </source>
</evidence>
<dbReference type="Proteomes" id="UP000008549">
    <property type="component" value="Unassembled WGS sequence"/>
</dbReference>
<dbReference type="HOGENOM" id="CLU_3428596_0_0_1"/>
<dbReference type="AlphaFoldDB" id="B6IG94"/>
<gene>
    <name evidence="2" type="ORF">CBG26322</name>
    <name evidence="2" type="ORF">CBG_26322</name>
</gene>
<dbReference type="KEGG" id="cbr:CBG_26322"/>
<reference evidence="2 3" key="2">
    <citation type="journal article" date="2011" name="PLoS Genet.">
        <title>Caenorhabditis briggsae recombinant inbred line genotypes reveal inter-strain incompatibility and the evolution of recombination.</title>
        <authorList>
            <person name="Ross J.A."/>
            <person name="Koboldt D.C."/>
            <person name="Staisch J.E."/>
            <person name="Chamberlin H.M."/>
            <person name="Gupta B.P."/>
            <person name="Miller R.D."/>
            <person name="Baird S.E."/>
            <person name="Haag E.S."/>
        </authorList>
    </citation>
    <scope>NUCLEOTIDE SEQUENCE [LARGE SCALE GENOMIC DNA]</scope>
    <source>
        <strain evidence="2 3">AF16</strain>
    </source>
</reference>
<dbReference type="RefSeq" id="XP_045098491.1">
    <property type="nucleotide sequence ID" value="XM_045235597.1"/>
</dbReference>
<name>B6IG94_CAEBR</name>
<feature type="region of interest" description="Disordered" evidence="1">
    <location>
        <begin position="1"/>
        <end position="20"/>
    </location>
</feature>
<reference evidence="2 3" key="1">
    <citation type="journal article" date="2003" name="PLoS Biol.">
        <title>The genome sequence of Caenorhabditis briggsae: a platform for comparative genomics.</title>
        <authorList>
            <person name="Stein L.D."/>
            <person name="Bao Z."/>
            <person name="Blasiar D."/>
            <person name="Blumenthal T."/>
            <person name="Brent M.R."/>
            <person name="Chen N."/>
            <person name="Chinwalla A."/>
            <person name="Clarke L."/>
            <person name="Clee C."/>
            <person name="Coghlan A."/>
            <person name="Coulson A."/>
            <person name="D'Eustachio P."/>
            <person name="Fitch D.H."/>
            <person name="Fulton L.A."/>
            <person name="Fulton R.E."/>
            <person name="Griffiths-Jones S."/>
            <person name="Harris T.W."/>
            <person name="Hillier L.W."/>
            <person name="Kamath R."/>
            <person name="Kuwabara P.E."/>
            <person name="Mardis E.R."/>
            <person name="Marra M.A."/>
            <person name="Miner T.L."/>
            <person name="Minx P."/>
            <person name="Mullikin J.C."/>
            <person name="Plumb R.W."/>
            <person name="Rogers J."/>
            <person name="Schein J.E."/>
            <person name="Sohrmann M."/>
            <person name="Spieth J."/>
            <person name="Stajich J.E."/>
            <person name="Wei C."/>
            <person name="Willey D."/>
            <person name="Wilson R.K."/>
            <person name="Durbin R."/>
            <person name="Waterston R.H."/>
        </authorList>
    </citation>
    <scope>NUCLEOTIDE SEQUENCE [LARGE SCALE GENOMIC DNA]</scope>
    <source>
        <strain evidence="2 3">AF16</strain>
    </source>
</reference>
<dbReference type="GeneID" id="68917802"/>
<sequence>MENGKSWGFSNAEVSFFNRD</sequence>
<dbReference type="CTD" id="68917802"/>
<evidence type="ECO:0000256" key="1">
    <source>
        <dbReference type="SAM" id="MobiDB-lite"/>
    </source>
</evidence>
<organism evidence="2 3">
    <name type="scientific">Caenorhabditis briggsae</name>
    <dbReference type="NCBI Taxonomy" id="6238"/>
    <lineage>
        <taxon>Eukaryota</taxon>
        <taxon>Metazoa</taxon>
        <taxon>Ecdysozoa</taxon>
        <taxon>Nematoda</taxon>
        <taxon>Chromadorea</taxon>
        <taxon>Rhabditida</taxon>
        <taxon>Rhabditina</taxon>
        <taxon>Rhabditomorpha</taxon>
        <taxon>Rhabditoidea</taxon>
        <taxon>Rhabditidae</taxon>
        <taxon>Peloderinae</taxon>
        <taxon>Caenorhabditis</taxon>
    </lineage>
</organism>
<proteinExistence type="predicted"/>
<evidence type="ECO:0000313" key="3">
    <source>
        <dbReference type="Proteomes" id="UP000008549"/>
    </source>
</evidence>
<keyword evidence="3" id="KW-1185">Reference proteome</keyword>